<dbReference type="InterPro" id="IPR011009">
    <property type="entry name" value="Kinase-like_dom_sf"/>
</dbReference>
<gene>
    <name evidence="2" type="ORF">ASPGLDRAFT_47545</name>
</gene>
<dbReference type="InterPro" id="IPR051678">
    <property type="entry name" value="AGP_Transferase"/>
</dbReference>
<dbReference type="Proteomes" id="UP000184300">
    <property type="component" value="Unassembled WGS sequence"/>
</dbReference>
<dbReference type="GO" id="GO:0005524">
    <property type="term" value="F:ATP binding"/>
    <property type="evidence" value="ECO:0007669"/>
    <property type="project" value="InterPro"/>
</dbReference>
<organism evidence="2 3">
    <name type="scientific">Aspergillus glaucus CBS 516.65</name>
    <dbReference type="NCBI Taxonomy" id="1160497"/>
    <lineage>
        <taxon>Eukaryota</taxon>
        <taxon>Fungi</taxon>
        <taxon>Dikarya</taxon>
        <taxon>Ascomycota</taxon>
        <taxon>Pezizomycotina</taxon>
        <taxon>Eurotiomycetes</taxon>
        <taxon>Eurotiomycetidae</taxon>
        <taxon>Eurotiales</taxon>
        <taxon>Aspergillaceae</taxon>
        <taxon>Aspergillus</taxon>
        <taxon>Aspergillus subgen. Aspergillus</taxon>
    </lineage>
</organism>
<dbReference type="PANTHER" id="PTHR21310">
    <property type="entry name" value="AMINOGLYCOSIDE PHOSPHOTRANSFERASE-RELATED-RELATED"/>
    <property type="match status" value="1"/>
</dbReference>
<protein>
    <recommendedName>
        <fullName evidence="1">Protein kinase domain-containing protein</fullName>
    </recommendedName>
</protein>
<dbReference type="OrthoDB" id="3250044at2759"/>
<dbReference type="PANTHER" id="PTHR21310:SF39">
    <property type="entry name" value="AMINOGLYCOSIDE PHOSPHOTRANSFERASE DOMAIN-CONTAINING PROTEIN"/>
    <property type="match status" value="1"/>
</dbReference>
<proteinExistence type="predicted"/>
<evidence type="ECO:0000313" key="2">
    <source>
        <dbReference type="EMBL" id="OJJ83850.1"/>
    </source>
</evidence>
<dbReference type="EMBL" id="KV878898">
    <property type="protein sequence ID" value="OJJ83850.1"/>
    <property type="molecule type" value="Genomic_DNA"/>
</dbReference>
<dbReference type="PROSITE" id="PS50011">
    <property type="entry name" value="PROTEIN_KINASE_DOM"/>
    <property type="match status" value="1"/>
</dbReference>
<sequence>MDFIDGRSVEACWDELNQTERVDVVSQVASMITTLQSIPLPQQSPGPVGCESCSARGFWFTDMGTGPFRSTEELEAWFNRRLTISKQFNQAPDDVPPFQFDRLVLTHQDIAPRNLILGLDGTVHLIDWGDAGVYPEGLEFASLKTRSYTAPEFTDMLLEKVTQYEELAQQMEWIMFALTTGQYL</sequence>
<dbReference type="AlphaFoldDB" id="A0A1L9VIZ0"/>
<reference evidence="3" key="1">
    <citation type="journal article" date="2017" name="Genome Biol.">
        <title>Comparative genomics reveals high biological diversity and specific adaptations in the industrially and medically important fungal genus Aspergillus.</title>
        <authorList>
            <person name="de Vries R.P."/>
            <person name="Riley R."/>
            <person name="Wiebenga A."/>
            <person name="Aguilar-Osorio G."/>
            <person name="Amillis S."/>
            <person name="Uchima C.A."/>
            <person name="Anderluh G."/>
            <person name="Asadollahi M."/>
            <person name="Askin M."/>
            <person name="Barry K."/>
            <person name="Battaglia E."/>
            <person name="Bayram O."/>
            <person name="Benocci T."/>
            <person name="Braus-Stromeyer S.A."/>
            <person name="Caldana C."/>
            <person name="Canovas D."/>
            <person name="Cerqueira G.C."/>
            <person name="Chen F."/>
            <person name="Chen W."/>
            <person name="Choi C."/>
            <person name="Clum A."/>
            <person name="Dos Santos R.A."/>
            <person name="Damasio A.R."/>
            <person name="Diallinas G."/>
            <person name="Emri T."/>
            <person name="Fekete E."/>
            <person name="Flipphi M."/>
            <person name="Freyberg S."/>
            <person name="Gallo A."/>
            <person name="Gournas C."/>
            <person name="Habgood R."/>
            <person name="Hainaut M."/>
            <person name="Harispe M.L."/>
            <person name="Henrissat B."/>
            <person name="Hilden K.S."/>
            <person name="Hope R."/>
            <person name="Hossain A."/>
            <person name="Karabika E."/>
            <person name="Karaffa L."/>
            <person name="Karanyi Z."/>
            <person name="Krasevec N."/>
            <person name="Kuo A."/>
            <person name="Kusch H."/>
            <person name="LaButti K."/>
            <person name="Lagendijk E.L."/>
            <person name="Lapidus A."/>
            <person name="Levasseur A."/>
            <person name="Lindquist E."/>
            <person name="Lipzen A."/>
            <person name="Logrieco A.F."/>
            <person name="MacCabe A."/>
            <person name="Maekelae M.R."/>
            <person name="Malavazi I."/>
            <person name="Melin P."/>
            <person name="Meyer V."/>
            <person name="Mielnichuk N."/>
            <person name="Miskei M."/>
            <person name="Molnar A.P."/>
            <person name="Mule G."/>
            <person name="Ngan C.Y."/>
            <person name="Orejas M."/>
            <person name="Orosz E."/>
            <person name="Ouedraogo J.P."/>
            <person name="Overkamp K.M."/>
            <person name="Park H.-S."/>
            <person name="Perrone G."/>
            <person name="Piumi F."/>
            <person name="Punt P.J."/>
            <person name="Ram A.F."/>
            <person name="Ramon A."/>
            <person name="Rauscher S."/>
            <person name="Record E."/>
            <person name="Riano-Pachon D.M."/>
            <person name="Robert V."/>
            <person name="Roehrig J."/>
            <person name="Ruller R."/>
            <person name="Salamov A."/>
            <person name="Salih N.S."/>
            <person name="Samson R.A."/>
            <person name="Sandor E."/>
            <person name="Sanguinetti M."/>
            <person name="Schuetze T."/>
            <person name="Sepcic K."/>
            <person name="Shelest E."/>
            <person name="Sherlock G."/>
            <person name="Sophianopoulou V."/>
            <person name="Squina F.M."/>
            <person name="Sun H."/>
            <person name="Susca A."/>
            <person name="Todd R.B."/>
            <person name="Tsang A."/>
            <person name="Unkles S.E."/>
            <person name="van de Wiele N."/>
            <person name="van Rossen-Uffink D."/>
            <person name="Oliveira J.V."/>
            <person name="Vesth T.C."/>
            <person name="Visser J."/>
            <person name="Yu J.-H."/>
            <person name="Zhou M."/>
            <person name="Andersen M.R."/>
            <person name="Archer D.B."/>
            <person name="Baker S.E."/>
            <person name="Benoit I."/>
            <person name="Brakhage A.A."/>
            <person name="Braus G.H."/>
            <person name="Fischer R."/>
            <person name="Frisvad J.C."/>
            <person name="Goldman G.H."/>
            <person name="Houbraken J."/>
            <person name="Oakley B."/>
            <person name="Pocsi I."/>
            <person name="Scazzocchio C."/>
            <person name="Seiboth B."/>
            <person name="vanKuyk P.A."/>
            <person name="Wortman J."/>
            <person name="Dyer P.S."/>
            <person name="Grigoriev I.V."/>
        </authorList>
    </citation>
    <scope>NUCLEOTIDE SEQUENCE [LARGE SCALE GENOMIC DNA]</scope>
    <source>
        <strain evidence="3">CBS 516.65</strain>
    </source>
</reference>
<evidence type="ECO:0000259" key="1">
    <source>
        <dbReference type="PROSITE" id="PS50011"/>
    </source>
</evidence>
<dbReference type="VEuPathDB" id="FungiDB:ASPGLDRAFT_47545"/>
<dbReference type="InterPro" id="IPR002575">
    <property type="entry name" value="Aminoglycoside_PTrfase"/>
</dbReference>
<dbReference type="Pfam" id="PF01636">
    <property type="entry name" value="APH"/>
    <property type="match status" value="1"/>
</dbReference>
<feature type="domain" description="Protein kinase" evidence="1">
    <location>
        <begin position="1"/>
        <end position="184"/>
    </location>
</feature>
<keyword evidence="3" id="KW-1185">Reference proteome</keyword>
<dbReference type="RefSeq" id="XP_022400548.1">
    <property type="nucleotide sequence ID" value="XM_022546698.1"/>
</dbReference>
<dbReference type="GeneID" id="34462959"/>
<dbReference type="Gene3D" id="3.90.1200.10">
    <property type="match status" value="1"/>
</dbReference>
<name>A0A1L9VIZ0_ASPGL</name>
<accession>A0A1L9VIZ0</accession>
<evidence type="ECO:0000313" key="3">
    <source>
        <dbReference type="Proteomes" id="UP000184300"/>
    </source>
</evidence>
<dbReference type="InterPro" id="IPR000719">
    <property type="entry name" value="Prot_kinase_dom"/>
</dbReference>
<dbReference type="GO" id="GO:0004672">
    <property type="term" value="F:protein kinase activity"/>
    <property type="evidence" value="ECO:0007669"/>
    <property type="project" value="InterPro"/>
</dbReference>
<dbReference type="SUPFAM" id="SSF56112">
    <property type="entry name" value="Protein kinase-like (PK-like)"/>
    <property type="match status" value="1"/>
</dbReference>